<gene>
    <name evidence="1" type="ORF">J0S82_007548</name>
</gene>
<proteinExistence type="predicted"/>
<dbReference type="Proteomes" id="UP000700334">
    <property type="component" value="Unassembled WGS sequence"/>
</dbReference>
<sequence length="131" mass="14899">MNFSFLQRISKTATDVNPGKPELLYLPNTPFSGLPKDPHPHPAEWETSTIDIGLFDQKEYLCYQEALTVLATVVKAKKKKIPELKSFKTTMTHWRVLCDVAEGPLLLMEPGRLYRACHESPSHLVQQPQPK</sequence>
<keyword evidence="2" id="KW-1185">Reference proteome</keyword>
<protein>
    <submittedName>
        <fullName evidence="1">Uncharacterized protein</fullName>
    </submittedName>
</protein>
<evidence type="ECO:0000313" key="2">
    <source>
        <dbReference type="Proteomes" id="UP000700334"/>
    </source>
</evidence>
<name>A0A8J6AAS4_GALPY</name>
<accession>A0A8J6AAS4</accession>
<evidence type="ECO:0000313" key="1">
    <source>
        <dbReference type="EMBL" id="KAG8507949.1"/>
    </source>
</evidence>
<dbReference type="AlphaFoldDB" id="A0A8J6AAS4"/>
<feature type="non-terminal residue" evidence="1">
    <location>
        <position position="131"/>
    </location>
</feature>
<dbReference type="EMBL" id="JAGFMF010012074">
    <property type="protein sequence ID" value="KAG8507949.1"/>
    <property type="molecule type" value="Genomic_DNA"/>
</dbReference>
<organism evidence="1 2">
    <name type="scientific">Galemys pyrenaicus</name>
    <name type="common">Iberian desman</name>
    <name type="synonym">Pyrenean desman</name>
    <dbReference type="NCBI Taxonomy" id="202257"/>
    <lineage>
        <taxon>Eukaryota</taxon>
        <taxon>Metazoa</taxon>
        <taxon>Chordata</taxon>
        <taxon>Craniata</taxon>
        <taxon>Vertebrata</taxon>
        <taxon>Euteleostomi</taxon>
        <taxon>Mammalia</taxon>
        <taxon>Eutheria</taxon>
        <taxon>Laurasiatheria</taxon>
        <taxon>Eulipotyphla</taxon>
        <taxon>Talpidae</taxon>
        <taxon>Galemys</taxon>
    </lineage>
</organism>
<reference evidence="1" key="1">
    <citation type="journal article" date="2021" name="Evol. Appl.">
        <title>The genome of the Pyrenean desman and the effects of bottlenecks and inbreeding on the genomic landscape of an endangered species.</title>
        <authorList>
            <person name="Escoda L."/>
            <person name="Castresana J."/>
        </authorList>
    </citation>
    <scope>NUCLEOTIDE SEQUENCE</scope>
    <source>
        <strain evidence="1">IBE-C5619</strain>
    </source>
</reference>
<comment type="caution">
    <text evidence="1">The sequence shown here is derived from an EMBL/GenBank/DDBJ whole genome shotgun (WGS) entry which is preliminary data.</text>
</comment>